<dbReference type="Pfam" id="PF07009">
    <property type="entry name" value="NusG_II"/>
    <property type="match status" value="1"/>
</dbReference>
<proteinExistence type="predicted"/>
<evidence type="ECO:0000313" key="1">
    <source>
        <dbReference type="EMBL" id="SFK59397.1"/>
    </source>
</evidence>
<organism evidence="1 2">
    <name type="scientific">Marinilactibacillus piezotolerans</name>
    <dbReference type="NCBI Taxonomy" id="258723"/>
    <lineage>
        <taxon>Bacteria</taxon>
        <taxon>Bacillati</taxon>
        <taxon>Bacillota</taxon>
        <taxon>Bacilli</taxon>
        <taxon>Lactobacillales</taxon>
        <taxon>Carnobacteriaceae</taxon>
        <taxon>Marinilactibacillus</taxon>
    </lineage>
</organism>
<keyword evidence="2" id="KW-1185">Reference proteome</keyword>
<dbReference type="Gene3D" id="2.60.320.10">
    <property type="entry name" value="N-utilization substance G protein NusG, insert domain"/>
    <property type="match status" value="1"/>
</dbReference>
<sequence>MRRSFPIKKYLKMVKPFDIIIVSLLIVLSFSPVVVFAMKNTSSESSDLYAVISINGEVVDRFLLTGNKEHQLITYYPAPGRYNIIEIDGERIRNKEDNSMHQVAVRTDWIQSPGETSLNLPHRLLIEIVSDNPELTEIDVLVQ</sequence>
<accession>A0A1I4ATX8</accession>
<evidence type="ECO:0000313" key="2">
    <source>
        <dbReference type="Proteomes" id="UP000199589"/>
    </source>
</evidence>
<name>A0A1I4ATX8_9LACT</name>
<dbReference type="InterPro" id="IPR038690">
    <property type="entry name" value="NusG_2_sf"/>
</dbReference>
<protein>
    <submittedName>
        <fullName evidence="1">Uncharacterized protein</fullName>
    </submittedName>
</protein>
<dbReference type="AlphaFoldDB" id="A0A1I4ATX8"/>
<dbReference type="Proteomes" id="UP000199589">
    <property type="component" value="Unassembled WGS sequence"/>
</dbReference>
<reference evidence="2" key="1">
    <citation type="submission" date="2016-10" db="EMBL/GenBank/DDBJ databases">
        <authorList>
            <person name="Varghese N."/>
            <person name="Submissions S."/>
        </authorList>
    </citation>
    <scope>NUCLEOTIDE SEQUENCE [LARGE SCALE GENOMIC DNA]</scope>
    <source>
        <strain evidence="2">DSM 16108</strain>
    </source>
</reference>
<gene>
    <name evidence="1" type="ORF">SAMN04488569_10554</name>
</gene>
<dbReference type="EMBL" id="FOSJ01000055">
    <property type="protein sequence ID" value="SFK59397.1"/>
    <property type="molecule type" value="Genomic_DNA"/>
</dbReference>